<keyword evidence="1 5" id="KW-0808">Transferase</keyword>
<dbReference type="GO" id="GO:0016746">
    <property type="term" value="F:acyltransferase activity"/>
    <property type="evidence" value="ECO:0007669"/>
    <property type="project" value="UniProtKB-KW"/>
</dbReference>
<dbReference type="Pfam" id="PF00583">
    <property type="entry name" value="Acetyltransf_1"/>
    <property type="match status" value="1"/>
</dbReference>
<reference evidence="6" key="1">
    <citation type="journal article" date="2019" name="Int. J. Syst. Evol. Microbiol.">
        <title>The Global Catalogue of Microorganisms (GCM) 10K type strain sequencing project: providing services to taxonomists for standard genome sequencing and annotation.</title>
        <authorList>
            <consortium name="The Broad Institute Genomics Platform"/>
            <consortium name="The Broad Institute Genome Sequencing Center for Infectious Disease"/>
            <person name="Wu L."/>
            <person name="Ma J."/>
        </authorList>
    </citation>
    <scope>NUCLEOTIDE SEQUENCE [LARGE SCALE GENOMIC DNA]</scope>
    <source>
        <strain evidence="6">JCM 31202</strain>
    </source>
</reference>
<dbReference type="SUPFAM" id="SSF55729">
    <property type="entry name" value="Acyl-CoA N-acyltransferases (Nat)"/>
    <property type="match status" value="1"/>
</dbReference>
<feature type="region of interest" description="Disordered" evidence="3">
    <location>
        <begin position="297"/>
        <end position="320"/>
    </location>
</feature>
<feature type="domain" description="N-acetyltransferase" evidence="4">
    <location>
        <begin position="30"/>
        <end position="163"/>
    </location>
</feature>
<evidence type="ECO:0000256" key="2">
    <source>
        <dbReference type="ARBA" id="ARBA00023315"/>
    </source>
</evidence>
<dbReference type="CDD" id="cd04301">
    <property type="entry name" value="NAT_SF"/>
    <property type="match status" value="1"/>
</dbReference>
<evidence type="ECO:0000259" key="4">
    <source>
        <dbReference type="PROSITE" id="PS51186"/>
    </source>
</evidence>
<dbReference type="EMBL" id="JBHTJA010000012">
    <property type="protein sequence ID" value="MFD0900616.1"/>
    <property type="molecule type" value="Genomic_DNA"/>
</dbReference>
<keyword evidence="6" id="KW-1185">Reference proteome</keyword>
<dbReference type="PANTHER" id="PTHR43877">
    <property type="entry name" value="AMINOALKYLPHOSPHONATE N-ACETYLTRANSFERASE-RELATED-RELATED"/>
    <property type="match status" value="1"/>
</dbReference>
<feature type="compositionally biased region" description="Basic and acidic residues" evidence="3">
    <location>
        <begin position="18"/>
        <end position="28"/>
    </location>
</feature>
<comment type="caution">
    <text evidence="5">The sequence shown here is derived from an EMBL/GenBank/DDBJ whole genome shotgun (WGS) entry which is preliminary data.</text>
</comment>
<name>A0ABW3ENP6_9ACTN</name>
<dbReference type="InterPro" id="IPR000182">
    <property type="entry name" value="GNAT_dom"/>
</dbReference>
<dbReference type="PROSITE" id="PS51186">
    <property type="entry name" value="GNAT"/>
    <property type="match status" value="1"/>
</dbReference>
<dbReference type="InterPro" id="IPR050832">
    <property type="entry name" value="Bact_Acetyltransf"/>
</dbReference>
<evidence type="ECO:0000256" key="3">
    <source>
        <dbReference type="SAM" id="MobiDB-lite"/>
    </source>
</evidence>
<dbReference type="Gene3D" id="3.40.630.30">
    <property type="match status" value="1"/>
</dbReference>
<dbReference type="RefSeq" id="WP_378297615.1">
    <property type="nucleotide sequence ID" value="NZ_JBHTJA010000012.1"/>
</dbReference>
<sequence>MTQAADDARSRPARLRVARAEPAREEPDGPRLRAWYAVVAASMAADAPGTAPAPPDRFHAHLTAGATAVWTATRAGRVVGLAVLRLPSTTAAGRAHVHVHPAHRRRGVGARLVDTLTAEARVRGLSRVVVAVPAGGTGDAFCLRRGLTRLRTLHHLLLSLRDVHPGWLDEMVAVEHPGYRLTKTARIAPPGREDAVPGDVLLTVAAEHGRKVVGCTEVVVPGGGGARATQHDRPPADDHHGLGLDLWVKASMLRLLYDDYPQVTQVATDTAGNDAALLAVNRHLGFRLHHRTNEYRLDVEPGDRPRLGARGPHALGHRSP</sequence>
<accession>A0ABW3ENP6</accession>
<dbReference type="InterPro" id="IPR016181">
    <property type="entry name" value="Acyl_CoA_acyltransferase"/>
</dbReference>
<evidence type="ECO:0000256" key="1">
    <source>
        <dbReference type="ARBA" id="ARBA00022679"/>
    </source>
</evidence>
<keyword evidence="2 5" id="KW-0012">Acyltransferase</keyword>
<feature type="region of interest" description="Disordered" evidence="3">
    <location>
        <begin position="1"/>
        <end position="28"/>
    </location>
</feature>
<evidence type="ECO:0000313" key="6">
    <source>
        <dbReference type="Proteomes" id="UP001596972"/>
    </source>
</evidence>
<proteinExistence type="predicted"/>
<feature type="compositionally biased region" description="Basic and acidic residues" evidence="3">
    <location>
        <begin position="1"/>
        <end position="10"/>
    </location>
</feature>
<organism evidence="5 6">
    <name type="scientific">Actinomadura sediminis</name>
    <dbReference type="NCBI Taxonomy" id="1038904"/>
    <lineage>
        <taxon>Bacteria</taxon>
        <taxon>Bacillati</taxon>
        <taxon>Actinomycetota</taxon>
        <taxon>Actinomycetes</taxon>
        <taxon>Streptosporangiales</taxon>
        <taxon>Thermomonosporaceae</taxon>
        <taxon>Actinomadura</taxon>
    </lineage>
</organism>
<protein>
    <submittedName>
        <fullName evidence="5">GNAT family N-acetyltransferase</fullName>
        <ecNumber evidence="5">2.3.-.-</ecNumber>
    </submittedName>
</protein>
<dbReference type="Proteomes" id="UP001596972">
    <property type="component" value="Unassembled WGS sequence"/>
</dbReference>
<evidence type="ECO:0000313" key="5">
    <source>
        <dbReference type="EMBL" id="MFD0900616.1"/>
    </source>
</evidence>
<gene>
    <name evidence="5" type="ORF">ACFQ11_09460</name>
</gene>
<feature type="compositionally biased region" description="Basic and acidic residues" evidence="3">
    <location>
        <begin position="297"/>
        <end position="306"/>
    </location>
</feature>
<dbReference type="EC" id="2.3.-.-" evidence="5"/>